<dbReference type="SUPFAM" id="SSF102405">
    <property type="entry name" value="MCP/YpsA-like"/>
    <property type="match status" value="1"/>
</dbReference>
<dbReference type="EMBL" id="QGMK01002855">
    <property type="protein sequence ID" value="TVY55615.1"/>
    <property type="molecule type" value="Genomic_DNA"/>
</dbReference>
<proteinExistence type="predicted"/>
<dbReference type="Pfam" id="PF03641">
    <property type="entry name" value="Lysine_decarbox"/>
    <property type="match status" value="1"/>
</dbReference>
<gene>
    <name evidence="1" type="primary">YJL055W</name>
    <name evidence="1" type="ORF">LSUE1_G009298</name>
</gene>
<dbReference type="NCBIfam" id="TIGR00730">
    <property type="entry name" value="Rossman fold protein, TIGR00730 family"/>
    <property type="match status" value="1"/>
</dbReference>
<sequence length="150" mass="16223">MQIEQDASTSSASVEYNGVCVKVPDPMVYGQTMVVDSMHARKQAMAQRVMEGGGGSGFVALPGGFGTLEELMEITTWNKLGIHDKPVVVFNVEGYWDGLLSWVNGGVKAGFIGVGQKDILVEAKSAEEVGEKLRGYVAVEQRMHLDWSAK</sequence>
<accession>A0A8T9BRR5</accession>
<name>A0A8T9BRR5_9HELO</name>
<dbReference type="GO" id="GO:0009691">
    <property type="term" value="P:cytokinin biosynthetic process"/>
    <property type="evidence" value="ECO:0007669"/>
    <property type="project" value="InterPro"/>
</dbReference>
<dbReference type="Gene3D" id="3.40.50.450">
    <property type="match status" value="1"/>
</dbReference>
<dbReference type="PANTHER" id="PTHR31223:SF70">
    <property type="entry name" value="LOG FAMILY PROTEIN YJL055W"/>
    <property type="match status" value="1"/>
</dbReference>
<dbReference type="InterPro" id="IPR031100">
    <property type="entry name" value="LOG_fam"/>
</dbReference>
<protein>
    <submittedName>
        <fullName evidence="1">LOG family protein</fullName>
    </submittedName>
</protein>
<dbReference type="Proteomes" id="UP000469558">
    <property type="component" value="Unassembled WGS sequence"/>
</dbReference>
<dbReference type="InterPro" id="IPR005269">
    <property type="entry name" value="LOG"/>
</dbReference>
<dbReference type="PANTHER" id="PTHR31223">
    <property type="entry name" value="LOG FAMILY PROTEIN YJL055W"/>
    <property type="match status" value="1"/>
</dbReference>
<organism evidence="1 2">
    <name type="scientific">Lachnellula suecica</name>
    <dbReference type="NCBI Taxonomy" id="602035"/>
    <lineage>
        <taxon>Eukaryota</taxon>
        <taxon>Fungi</taxon>
        <taxon>Dikarya</taxon>
        <taxon>Ascomycota</taxon>
        <taxon>Pezizomycotina</taxon>
        <taxon>Leotiomycetes</taxon>
        <taxon>Helotiales</taxon>
        <taxon>Lachnaceae</taxon>
        <taxon>Lachnellula</taxon>
    </lineage>
</organism>
<evidence type="ECO:0000313" key="2">
    <source>
        <dbReference type="Proteomes" id="UP000469558"/>
    </source>
</evidence>
<keyword evidence="2" id="KW-1185">Reference proteome</keyword>
<reference evidence="1 2" key="1">
    <citation type="submission" date="2018-05" db="EMBL/GenBank/DDBJ databases">
        <title>Genome sequencing and assembly of the regulated plant pathogen Lachnellula willkommii and related sister species for the development of diagnostic species identification markers.</title>
        <authorList>
            <person name="Giroux E."/>
            <person name="Bilodeau G."/>
        </authorList>
    </citation>
    <scope>NUCLEOTIDE SEQUENCE [LARGE SCALE GENOMIC DNA]</scope>
    <source>
        <strain evidence="1 2">CBS 268.59</strain>
    </source>
</reference>
<dbReference type="OrthoDB" id="414463at2759"/>
<comment type="caution">
    <text evidence="1">The sequence shown here is derived from an EMBL/GenBank/DDBJ whole genome shotgun (WGS) entry which is preliminary data.</text>
</comment>
<evidence type="ECO:0000313" key="1">
    <source>
        <dbReference type="EMBL" id="TVY55615.1"/>
    </source>
</evidence>
<dbReference type="GO" id="GO:0016799">
    <property type="term" value="F:hydrolase activity, hydrolyzing N-glycosyl compounds"/>
    <property type="evidence" value="ECO:0007669"/>
    <property type="project" value="TreeGrafter"/>
</dbReference>
<dbReference type="AlphaFoldDB" id="A0A8T9BRR5"/>
<dbReference type="GO" id="GO:0005829">
    <property type="term" value="C:cytosol"/>
    <property type="evidence" value="ECO:0007669"/>
    <property type="project" value="TreeGrafter"/>
</dbReference>